<keyword evidence="2" id="KW-1185">Reference proteome</keyword>
<proteinExistence type="predicted"/>
<name>A0ABT6CV02_9MICC</name>
<protein>
    <submittedName>
        <fullName evidence="1">Uncharacterized protein</fullName>
    </submittedName>
</protein>
<gene>
    <name evidence="1" type="ORF">P4U43_08630</name>
</gene>
<dbReference type="Proteomes" id="UP001220456">
    <property type="component" value="Unassembled WGS sequence"/>
</dbReference>
<accession>A0ABT6CV02</accession>
<sequence>MPQSEFHRVVARAHMAVGQASNYFSTSEFEALSMGVPMAALGSRLPRPDDGTVPPVMEGSVSAVVEQIVEAMADPLRMSVDLGGAAWARPRYDAGAYVRRLATLYTAVAS</sequence>
<dbReference type="RefSeq" id="WP_277358368.1">
    <property type="nucleotide sequence ID" value="NZ_JAROKN010000017.1"/>
</dbReference>
<dbReference type="EMBL" id="JAROKN010000017">
    <property type="protein sequence ID" value="MDF9277854.1"/>
    <property type="molecule type" value="Genomic_DNA"/>
</dbReference>
<evidence type="ECO:0000313" key="2">
    <source>
        <dbReference type="Proteomes" id="UP001220456"/>
    </source>
</evidence>
<organism evidence="1 2">
    <name type="scientific">Arthrobacter vasquezii</name>
    <dbReference type="NCBI Taxonomy" id="2977629"/>
    <lineage>
        <taxon>Bacteria</taxon>
        <taxon>Bacillati</taxon>
        <taxon>Actinomycetota</taxon>
        <taxon>Actinomycetes</taxon>
        <taxon>Micrococcales</taxon>
        <taxon>Micrococcaceae</taxon>
        <taxon>Arthrobacter</taxon>
    </lineage>
</organism>
<comment type="caution">
    <text evidence="1">The sequence shown here is derived from an EMBL/GenBank/DDBJ whole genome shotgun (WGS) entry which is preliminary data.</text>
</comment>
<evidence type="ECO:0000313" key="1">
    <source>
        <dbReference type="EMBL" id="MDF9277854.1"/>
    </source>
</evidence>
<reference evidence="1 2" key="1">
    <citation type="journal article" date="2023" name="Int. J. Syst. Evol. Microbiol.">
        <title>Arthrobacter vasquezii sp. nov., isolated from a soil sample from Union Glacier, Antarctica.</title>
        <authorList>
            <person name="Valenzuela-Ibaceta F."/>
            <person name="Carrasco V."/>
            <person name="Lagos-Moraga S."/>
            <person name="Dietz-Vargas C."/>
            <person name="Navarro C.A."/>
            <person name="Perez-Donoso J.M."/>
        </authorList>
    </citation>
    <scope>NUCLEOTIDE SEQUENCE [LARGE SCALE GENOMIC DNA]</scope>
    <source>
        <strain evidence="1 2">EH-1B-1</strain>
    </source>
</reference>